<feature type="signal peptide" evidence="2">
    <location>
        <begin position="1"/>
        <end position="25"/>
    </location>
</feature>
<dbReference type="Pfam" id="PF13472">
    <property type="entry name" value="Lipase_GDSL_2"/>
    <property type="match status" value="1"/>
</dbReference>
<dbReference type="Pfam" id="PF00395">
    <property type="entry name" value="SLH"/>
    <property type="match status" value="3"/>
</dbReference>
<dbReference type="InterPro" id="IPR051465">
    <property type="entry name" value="Cell_Envelope_Struct_Comp"/>
</dbReference>
<dbReference type="Proteomes" id="UP000186524">
    <property type="component" value="Unassembled WGS sequence"/>
</dbReference>
<sequence>MKKIFSVFLASILFFAAFLTPSAGAATVKGDYVALGDSIAAGQTPYKEIGRGYADMIEAKLSEQGALGSFTKEYATSGDVSGTLVEKLKRTDVKAAVQQAELVTISIGANDLLNLVKSGNLNLGTASATLDQIKTNLASSIRTIQSLNPNAKVYVFGYYFPYPHMEEGEQKSNYQLAFSIFNGGLKTTTESTGAVFVEVDSYFKPESEYLPNKADVHPNEAGYKVFADQFFNVWSGFTTTPDLEKPADPFSDINKLGSQARIAIMKLAEAGIINGKADGTFAPQSNITRAETAIILARALNVNGAAKNPGFSDVSQGMKSYTAIAQLTEKGVFAKAPRFNPDQPLTRAQMARVLVQSFHFKAGVPSKFNDVPGTHWAKEEIDAVFSNGVMTGGTNFMFYPENSITRAEFAMSVYNIWLQYQSKSAAS</sequence>
<evidence type="ECO:0000313" key="4">
    <source>
        <dbReference type="EMBL" id="OKL36394.1"/>
    </source>
</evidence>
<dbReference type="EMBL" id="MRWQ01000008">
    <property type="protein sequence ID" value="OKL36394.1"/>
    <property type="molecule type" value="Genomic_DNA"/>
</dbReference>
<evidence type="ECO:0000256" key="1">
    <source>
        <dbReference type="ARBA" id="ARBA00022729"/>
    </source>
</evidence>
<protein>
    <recommendedName>
        <fullName evidence="3">SLH domain-containing protein</fullName>
    </recommendedName>
</protein>
<dbReference type="InterPro" id="IPR001119">
    <property type="entry name" value="SLH_dom"/>
</dbReference>
<dbReference type="PANTHER" id="PTHR43308">
    <property type="entry name" value="OUTER MEMBRANE PROTEIN ALPHA-RELATED"/>
    <property type="match status" value="1"/>
</dbReference>
<evidence type="ECO:0000256" key="2">
    <source>
        <dbReference type="SAM" id="SignalP"/>
    </source>
</evidence>
<keyword evidence="1 2" id="KW-0732">Signal</keyword>
<organism evidence="4 5">
    <name type="scientific">Domibacillus mangrovi</name>
    <dbReference type="NCBI Taxonomy" id="1714354"/>
    <lineage>
        <taxon>Bacteria</taxon>
        <taxon>Bacillati</taxon>
        <taxon>Bacillota</taxon>
        <taxon>Bacilli</taxon>
        <taxon>Bacillales</taxon>
        <taxon>Bacillaceae</taxon>
        <taxon>Domibacillus</taxon>
    </lineage>
</organism>
<name>A0A1Q5P2B4_9BACI</name>
<evidence type="ECO:0000313" key="5">
    <source>
        <dbReference type="Proteomes" id="UP000186524"/>
    </source>
</evidence>
<gene>
    <name evidence="4" type="ORF">BLL40_10910</name>
</gene>
<dbReference type="PROSITE" id="PS51272">
    <property type="entry name" value="SLH"/>
    <property type="match status" value="3"/>
</dbReference>
<dbReference type="AlphaFoldDB" id="A0A1Q5P2B4"/>
<dbReference type="SUPFAM" id="SSF52266">
    <property type="entry name" value="SGNH hydrolase"/>
    <property type="match status" value="1"/>
</dbReference>
<reference evidence="4 5" key="1">
    <citation type="submission" date="2016-12" db="EMBL/GenBank/DDBJ databases">
        <title>Domibacillus sp. SAOS 44 whole genome sequencing.</title>
        <authorList>
            <person name="Verma A."/>
            <person name="Krishnamurthi S."/>
        </authorList>
    </citation>
    <scope>NUCLEOTIDE SEQUENCE [LARGE SCALE GENOMIC DNA]</scope>
    <source>
        <strain evidence="4 5">SAOS 44</strain>
    </source>
</reference>
<proteinExistence type="predicted"/>
<accession>A0A1Q5P2B4</accession>
<feature type="domain" description="SLH" evidence="3">
    <location>
        <begin position="247"/>
        <end position="310"/>
    </location>
</feature>
<dbReference type="Gene3D" id="3.40.50.1110">
    <property type="entry name" value="SGNH hydrolase"/>
    <property type="match status" value="1"/>
</dbReference>
<feature type="domain" description="SLH" evidence="3">
    <location>
        <begin position="364"/>
        <end position="427"/>
    </location>
</feature>
<comment type="caution">
    <text evidence="4">The sequence shown here is derived from an EMBL/GenBank/DDBJ whole genome shotgun (WGS) entry which is preliminary data.</text>
</comment>
<dbReference type="InterPro" id="IPR036514">
    <property type="entry name" value="SGNH_hydro_sf"/>
</dbReference>
<dbReference type="InterPro" id="IPR013830">
    <property type="entry name" value="SGNH_hydro"/>
</dbReference>
<dbReference type="PANTHER" id="PTHR43308:SF5">
    <property type="entry name" value="S-LAYER PROTEIN _ PEPTIDOGLYCAN ENDO-BETA-N-ACETYLGLUCOSAMINIDASE"/>
    <property type="match status" value="1"/>
</dbReference>
<evidence type="ECO:0000259" key="3">
    <source>
        <dbReference type="PROSITE" id="PS51272"/>
    </source>
</evidence>
<feature type="chain" id="PRO_5012027438" description="SLH domain-containing protein" evidence="2">
    <location>
        <begin position="26"/>
        <end position="427"/>
    </location>
</feature>
<dbReference type="RefSeq" id="WP_073711929.1">
    <property type="nucleotide sequence ID" value="NZ_MRWQ01000008.1"/>
</dbReference>
<dbReference type="OrthoDB" id="1815486at2"/>
<feature type="domain" description="SLH" evidence="3">
    <location>
        <begin position="311"/>
        <end position="363"/>
    </location>
</feature>
<dbReference type="STRING" id="1714354.BLL40_10910"/>
<keyword evidence="5" id="KW-1185">Reference proteome</keyword>